<sequence length="144" mass="16772">MDIEIFPHRLLSADTTERLLNDLEKIEGVERMVLHGQRLPQGSDNPDRRTIKINGEEVELQIKTGRVLMEIDSEETIDEVREICEEHLPFGYNIHMGLFIRKQKTVTDQIKYGEKLEEVSEDMIGLTDQNAKLSERARVLKRKE</sequence>
<dbReference type="Proteomes" id="UP000094707">
    <property type="component" value="Chromosome I"/>
</dbReference>
<keyword evidence="4" id="KW-1185">Reference proteome</keyword>
<evidence type="ECO:0000313" key="3">
    <source>
        <dbReference type="EMBL" id="SCG86536.1"/>
    </source>
</evidence>
<evidence type="ECO:0000256" key="1">
    <source>
        <dbReference type="ARBA" id="ARBA00022994"/>
    </source>
</evidence>
<keyword evidence="2" id="KW-0175">Coiled coil</keyword>
<dbReference type="STRING" id="118062.MCBB_1988"/>
<organism evidence="3 4">
    <name type="scientific">Methanobacterium congolense</name>
    <dbReference type="NCBI Taxonomy" id="118062"/>
    <lineage>
        <taxon>Archaea</taxon>
        <taxon>Methanobacteriati</taxon>
        <taxon>Methanobacteriota</taxon>
        <taxon>Methanomada group</taxon>
        <taxon>Methanobacteria</taxon>
        <taxon>Methanobacteriales</taxon>
        <taxon>Methanobacteriaceae</taxon>
        <taxon>Methanobacterium</taxon>
    </lineage>
</organism>
<dbReference type="GeneID" id="30412824"/>
<dbReference type="OrthoDB" id="109281at2157"/>
<dbReference type="AlphaFoldDB" id="A0A1D3L4R9"/>
<gene>
    <name evidence="3" type="primary">mcrD</name>
    <name evidence="3" type="ORF">MCBB_1988</name>
</gene>
<name>A0A1D3L4R9_9EURY</name>
<evidence type="ECO:0000256" key="2">
    <source>
        <dbReference type="SAM" id="Coils"/>
    </source>
</evidence>
<dbReference type="Pfam" id="PF02505">
    <property type="entry name" value="MCR_D"/>
    <property type="match status" value="1"/>
</dbReference>
<dbReference type="GO" id="GO:0015948">
    <property type="term" value="P:methanogenesis"/>
    <property type="evidence" value="ECO:0007669"/>
    <property type="project" value="UniProtKB-KW"/>
</dbReference>
<accession>A0A1D3L4R9</accession>
<evidence type="ECO:0000313" key="4">
    <source>
        <dbReference type="Proteomes" id="UP000094707"/>
    </source>
</evidence>
<proteinExistence type="predicted"/>
<dbReference type="EMBL" id="LT607756">
    <property type="protein sequence ID" value="SCG86536.1"/>
    <property type="molecule type" value="Genomic_DNA"/>
</dbReference>
<reference evidence="3 4" key="1">
    <citation type="submission" date="2016-08" db="EMBL/GenBank/DDBJ databases">
        <authorList>
            <person name="Seilhamer J.J."/>
        </authorList>
    </citation>
    <scope>NUCLEOTIDE SEQUENCE [LARGE SCALE GENOMIC DNA]</scope>
    <source>
        <strain evidence="3">Buetzberg</strain>
    </source>
</reference>
<dbReference type="InterPro" id="IPR003901">
    <property type="entry name" value="Me_CoM_Rdtase_D"/>
</dbReference>
<dbReference type="PIRSF" id="PIRSF005636">
    <property type="entry name" value="McrD"/>
    <property type="match status" value="1"/>
</dbReference>
<dbReference type="NCBIfam" id="TIGR03260">
    <property type="entry name" value="met_CoM_red_D"/>
    <property type="match status" value="1"/>
</dbReference>
<dbReference type="RefSeq" id="WP_071907588.1">
    <property type="nucleotide sequence ID" value="NZ_LT607756.1"/>
</dbReference>
<feature type="coiled-coil region" evidence="2">
    <location>
        <begin position="116"/>
        <end position="143"/>
    </location>
</feature>
<dbReference type="PATRIC" id="fig|129848.4.peg.2036"/>
<protein>
    <submittedName>
        <fullName evidence="3">Methyl-coenzyme M reductase I operon protein D</fullName>
    </submittedName>
</protein>
<keyword evidence="1" id="KW-0484">Methanogenesis</keyword>
<dbReference type="KEGG" id="mcub:MCBB_1988"/>